<reference evidence="1 2" key="1">
    <citation type="submission" date="2024-09" db="EMBL/GenBank/DDBJ databases">
        <authorList>
            <person name="Sun Q."/>
            <person name="Mori K."/>
        </authorList>
    </citation>
    <scope>NUCLEOTIDE SEQUENCE [LARGE SCALE GENOMIC DNA]</scope>
    <source>
        <strain evidence="1 2">JCM 4557</strain>
    </source>
</reference>
<dbReference type="EMBL" id="JBHMQV010000001">
    <property type="protein sequence ID" value="MFC0842289.1"/>
    <property type="molecule type" value="Genomic_DNA"/>
</dbReference>
<gene>
    <name evidence="1" type="ORF">ACFH04_00845</name>
</gene>
<sequence length="81" mass="8986">MLQVSSAPAVRVLVSMVVWLERDISYDHGVEQARIGVDVVLADGNTQRAELVLNPPQMYATSSQLHRAIRAREDARSIGDR</sequence>
<protein>
    <submittedName>
        <fullName evidence="1">Uncharacterized protein</fullName>
    </submittedName>
</protein>
<accession>A0ABV6T934</accession>
<keyword evidence="2" id="KW-1185">Reference proteome</keyword>
<proteinExistence type="predicted"/>
<evidence type="ECO:0000313" key="2">
    <source>
        <dbReference type="Proteomes" id="UP001589887"/>
    </source>
</evidence>
<comment type="caution">
    <text evidence="1">The sequence shown here is derived from an EMBL/GenBank/DDBJ whole genome shotgun (WGS) entry which is preliminary data.</text>
</comment>
<organism evidence="1 2">
    <name type="scientific">Streptomyces noboritoensis</name>
    <dbReference type="NCBI Taxonomy" id="67337"/>
    <lineage>
        <taxon>Bacteria</taxon>
        <taxon>Bacillati</taxon>
        <taxon>Actinomycetota</taxon>
        <taxon>Actinomycetes</taxon>
        <taxon>Kitasatosporales</taxon>
        <taxon>Streptomycetaceae</taxon>
        <taxon>Streptomyces</taxon>
    </lineage>
</organism>
<name>A0ABV6T934_9ACTN</name>
<dbReference type="RefSeq" id="WP_394316161.1">
    <property type="nucleotide sequence ID" value="NZ_JBHMQV010000001.1"/>
</dbReference>
<evidence type="ECO:0000313" key="1">
    <source>
        <dbReference type="EMBL" id="MFC0842289.1"/>
    </source>
</evidence>
<dbReference type="Proteomes" id="UP001589887">
    <property type="component" value="Unassembled WGS sequence"/>
</dbReference>